<organism evidence="2 3">
    <name type="scientific">Ambispora gerdemannii</name>
    <dbReference type="NCBI Taxonomy" id="144530"/>
    <lineage>
        <taxon>Eukaryota</taxon>
        <taxon>Fungi</taxon>
        <taxon>Fungi incertae sedis</taxon>
        <taxon>Mucoromycota</taxon>
        <taxon>Glomeromycotina</taxon>
        <taxon>Glomeromycetes</taxon>
        <taxon>Archaeosporales</taxon>
        <taxon>Ambisporaceae</taxon>
        <taxon>Ambispora</taxon>
    </lineage>
</organism>
<protein>
    <submittedName>
        <fullName evidence="2">8324_t:CDS:1</fullName>
    </submittedName>
</protein>
<dbReference type="EMBL" id="CAJVPL010000081">
    <property type="protein sequence ID" value="CAG8443532.1"/>
    <property type="molecule type" value="Genomic_DNA"/>
</dbReference>
<reference evidence="2" key="1">
    <citation type="submission" date="2021-06" db="EMBL/GenBank/DDBJ databases">
        <authorList>
            <person name="Kallberg Y."/>
            <person name="Tangrot J."/>
            <person name="Rosling A."/>
        </authorList>
    </citation>
    <scope>NUCLEOTIDE SEQUENCE</scope>
    <source>
        <strain evidence="2">MT106</strain>
    </source>
</reference>
<comment type="caution">
    <text evidence="2">The sequence shown here is derived from an EMBL/GenBank/DDBJ whole genome shotgun (WGS) entry which is preliminary data.</text>
</comment>
<dbReference type="Pfam" id="PF15365">
    <property type="entry name" value="PNRC"/>
    <property type="match status" value="1"/>
</dbReference>
<feature type="region of interest" description="Disordered" evidence="1">
    <location>
        <begin position="54"/>
        <end position="131"/>
    </location>
</feature>
<dbReference type="AlphaFoldDB" id="A0A9N8V824"/>
<dbReference type="GO" id="GO:0016071">
    <property type="term" value="P:mRNA metabolic process"/>
    <property type="evidence" value="ECO:0007669"/>
    <property type="project" value="UniProtKB-ARBA"/>
</dbReference>
<dbReference type="OrthoDB" id="2142961at2759"/>
<evidence type="ECO:0000256" key="1">
    <source>
        <dbReference type="SAM" id="MobiDB-lite"/>
    </source>
</evidence>
<sequence length="605" mass="67029">MPIRLSAWSKYAHLVILRSSECQPYDNGDMLAESTLLLSINVVQSRLEHHHLLQNKTALKPSKSIESKPQQSPQRSKPLTKGKPELSSVKGASTGSSSPPHRITTILSRANKNSINNSSSNTNASRGENTGVDNNIEQIKFFEVSSSLSNSSNDSGSSNFANFDNLKLVKQQQQQSPPNNNSTGANSSQRKAKVTSSSTPNRRRHQQSDSVDDSSNRKVMVILQRPKSATDFVKPAVNNTNTTNTRKSLDAPREVVNNDVKSDRQQQRRSSPTQQNRRNNIPNAERSAATRRSSDIPSSKAKRVQRRKDIISMIDAMNNDSMLSVSPPRPEESPLQQQFLHQTENSSDVNSIILDSLKNLISNSPTNGDDLIITSVARSPLEKNNTAFPELYTNETGLNNNDSSSLVDINSNETDDSRFERSLSKNFKRHSDNFVHNLFNNVAIPKVVSRRQSSTAIELQSQVIDFANFDMIQQRPSSASAKPSTSPSRMITSKLYAGPEFHNSPAPSDLPLPSFIGRSPDFPLSRTVTPPLPYNGNRSEDEIMFIMDDDDLAKDNDPEGLSSPMSYNIPARMNTARPLIVYPNYPSGANLIEISESIRSMLKIQ</sequence>
<keyword evidence="3" id="KW-1185">Reference proteome</keyword>
<feature type="compositionally biased region" description="Low complexity" evidence="1">
    <location>
        <begin position="268"/>
        <end position="280"/>
    </location>
</feature>
<feature type="region of interest" description="Disordered" evidence="1">
    <location>
        <begin position="170"/>
        <end position="308"/>
    </location>
</feature>
<feature type="compositionally biased region" description="Polar residues" evidence="1">
    <location>
        <begin position="237"/>
        <end position="246"/>
    </location>
</feature>
<feature type="compositionally biased region" description="Low complexity" evidence="1">
    <location>
        <begin position="108"/>
        <end position="126"/>
    </location>
</feature>
<feature type="compositionally biased region" description="Low complexity" evidence="1">
    <location>
        <begin position="170"/>
        <end position="182"/>
    </location>
</feature>
<evidence type="ECO:0000313" key="3">
    <source>
        <dbReference type="Proteomes" id="UP000789831"/>
    </source>
</evidence>
<evidence type="ECO:0000313" key="2">
    <source>
        <dbReference type="EMBL" id="CAG8443532.1"/>
    </source>
</evidence>
<proteinExistence type="predicted"/>
<accession>A0A9N8V824</accession>
<gene>
    <name evidence="2" type="ORF">AGERDE_LOCUS1249</name>
</gene>
<feature type="compositionally biased region" description="Polar residues" evidence="1">
    <location>
        <begin position="67"/>
        <end position="77"/>
    </location>
</feature>
<dbReference type="Proteomes" id="UP000789831">
    <property type="component" value="Unassembled WGS sequence"/>
</dbReference>
<dbReference type="InterPro" id="IPR028322">
    <property type="entry name" value="PNRC-like_rgn"/>
</dbReference>
<feature type="compositionally biased region" description="Polar residues" evidence="1">
    <location>
        <begin position="183"/>
        <end position="200"/>
    </location>
</feature>
<name>A0A9N8V824_9GLOM</name>
<feature type="compositionally biased region" description="Low complexity" evidence="1">
    <location>
        <begin position="87"/>
        <end position="98"/>
    </location>
</feature>